<accession>A0A6T2I0M4</accession>
<evidence type="ECO:0000313" key="2">
    <source>
        <dbReference type="EMBL" id="CAE0833257.1"/>
    </source>
</evidence>
<reference evidence="1" key="1">
    <citation type="submission" date="2021-01" db="EMBL/GenBank/DDBJ databases">
        <authorList>
            <person name="Corre E."/>
            <person name="Pelletier E."/>
            <person name="Niang G."/>
            <person name="Scheremetjew M."/>
            <person name="Finn R."/>
            <person name="Kale V."/>
            <person name="Holt S."/>
            <person name="Cochrane G."/>
            <person name="Meng A."/>
            <person name="Brown T."/>
            <person name="Cohen L."/>
        </authorList>
    </citation>
    <scope>NUCLEOTIDE SEQUENCE</scope>
    <source>
        <strain evidence="1">CCMP1594</strain>
    </source>
</reference>
<proteinExistence type="predicted"/>
<dbReference type="PROSITE" id="PS51257">
    <property type="entry name" value="PROKAR_LIPOPROTEIN"/>
    <property type="match status" value="1"/>
</dbReference>
<name>A0A6T2I0M4_9EUGL</name>
<gene>
    <name evidence="1" type="ORF">EGYM00163_LOCUS44548</name>
    <name evidence="2" type="ORF">EGYM00163_LOCUS44549</name>
</gene>
<organism evidence="1">
    <name type="scientific">Eutreptiella gymnastica</name>
    <dbReference type="NCBI Taxonomy" id="73025"/>
    <lineage>
        <taxon>Eukaryota</taxon>
        <taxon>Discoba</taxon>
        <taxon>Euglenozoa</taxon>
        <taxon>Euglenida</taxon>
        <taxon>Spirocuta</taxon>
        <taxon>Euglenophyceae</taxon>
        <taxon>Eutreptiales</taxon>
        <taxon>Eutreptiaceae</taxon>
        <taxon>Eutreptiella</taxon>
    </lineage>
</organism>
<protein>
    <submittedName>
        <fullName evidence="1">Uncharacterized protein</fullName>
    </submittedName>
</protein>
<dbReference type="EMBL" id="HBJA01129641">
    <property type="protein sequence ID" value="CAE0833256.1"/>
    <property type="molecule type" value="Transcribed_RNA"/>
</dbReference>
<evidence type="ECO:0000313" key="1">
    <source>
        <dbReference type="EMBL" id="CAE0833256.1"/>
    </source>
</evidence>
<dbReference type="EMBL" id="HBJA01129642">
    <property type="protein sequence ID" value="CAE0833257.1"/>
    <property type="molecule type" value="Transcribed_RNA"/>
</dbReference>
<sequence length="118" mass="13369">MRILSSRTSQTATPLQRCLNDTGYQQGLTCSCVCHGGHDHFPTERGGGFTERAHIFDDWRFCCRIRLYFPCGSPPKTITFQQQTHLHRNKMEVDCRDLMVRAKVAANIILSLVLNGVS</sequence>
<dbReference type="AlphaFoldDB" id="A0A6T2I0M4"/>